<dbReference type="Proteomes" id="UP001153387">
    <property type="component" value="Unassembled WGS sequence"/>
</dbReference>
<dbReference type="SUPFAM" id="SSF46689">
    <property type="entry name" value="Homeodomain-like"/>
    <property type="match status" value="1"/>
</dbReference>
<feature type="domain" description="HTH araC/xylS-type" evidence="3">
    <location>
        <begin position="1"/>
        <end position="41"/>
    </location>
</feature>
<evidence type="ECO:0000259" key="3">
    <source>
        <dbReference type="PROSITE" id="PS01124"/>
    </source>
</evidence>
<dbReference type="GO" id="GO:0003700">
    <property type="term" value="F:DNA-binding transcription factor activity"/>
    <property type="evidence" value="ECO:0007669"/>
    <property type="project" value="InterPro"/>
</dbReference>
<keyword evidence="2" id="KW-0804">Transcription</keyword>
<evidence type="ECO:0000256" key="2">
    <source>
        <dbReference type="ARBA" id="ARBA00023163"/>
    </source>
</evidence>
<keyword evidence="5" id="KW-1185">Reference proteome</keyword>
<comment type="caution">
    <text evidence="4">The sequence shown here is derived from an EMBL/GenBank/DDBJ whole genome shotgun (WGS) entry which is preliminary data.</text>
</comment>
<dbReference type="GO" id="GO:0043565">
    <property type="term" value="F:sequence-specific DNA binding"/>
    <property type="evidence" value="ECO:0007669"/>
    <property type="project" value="InterPro"/>
</dbReference>
<keyword evidence="1" id="KW-0805">Transcription regulation</keyword>
<gene>
    <name evidence="4" type="ORF">OMP38_03655</name>
</gene>
<sequence length="50" mass="5829">MLSSSIDATTASRLVGYLSVSQFNRDYSRFFGCPPTRDITRWRQDQQQLK</sequence>
<dbReference type="EMBL" id="JAPDHZ010000002">
    <property type="protein sequence ID" value="MDG0790048.1"/>
    <property type="molecule type" value="Genomic_DNA"/>
</dbReference>
<dbReference type="PROSITE" id="PS01124">
    <property type="entry name" value="HTH_ARAC_FAMILY_2"/>
    <property type="match status" value="1"/>
</dbReference>
<evidence type="ECO:0000256" key="1">
    <source>
        <dbReference type="ARBA" id="ARBA00023015"/>
    </source>
</evidence>
<evidence type="ECO:0000313" key="5">
    <source>
        <dbReference type="Proteomes" id="UP001153387"/>
    </source>
</evidence>
<organism evidence="4 5">
    <name type="scientific">Cohnella ginsengisoli</name>
    <dbReference type="NCBI Taxonomy" id="425004"/>
    <lineage>
        <taxon>Bacteria</taxon>
        <taxon>Bacillati</taxon>
        <taxon>Bacillota</taxon>
        <taxon>Bacilli</taxon>
        <taxon>Bacillales</taxon>
        <taxon>Paenibacillaceae</taxon>
        <taxon>Cohnella</taxon>
    </lineage>
</organism>
<accession>A0A9X4KDK1</accession>
<dbReference type="InterPro" id="IPR009057">
    <property type="entry name" value="Homeodomain-like_sf"/>
</dbReference>
<name>A0A9X4KDK1_9BACL</name>
<reference evidence="4 5" key="1">
    <citation type="submission" date="2022-10" db="EMBL/GenBank/DDBJ databases">
        <title>Comparative genomic analysis of Cohnella hashimotonis sp. nov., isolated from the International Space Station.</title>
        <authorList>
            <person name="Simpson A."/>
            <person name="Venkateswaran K."/>
        </authorList>
    </citation>
    <scope>NUCLEOTIDE SEQUENCE [LARGE SCALE GENOMIC DNA]</scope>
    <source>
        <strain evidence="4 5">DSM 18997</strain>
    </source>
</reference>
<dbReference type="InterPro" id="IPR018060">
    <property type="entry name" value="HTH_AraC"/>
</dbReference>
<evidence type="ECO:0000313" key="4">
    <source>
        <dbReference type="EMBL" id="MDG0790048.1"/>
    </source>
</evidence>
<dbReference type="AlphaFoldDB" id="A0A9X4KDK1"/>
<protein>
    <recommendedName>
        <fullName evidence="3">HTH araC/xylS-type domain-containing protein</fullName>
    </recommendedName>
</protein>
<proteinExistence type="predicted"/>
<dbReference type="RefSeq" id="WP_277563927.1">
    <property type="nucleotide sequence ID" value="NZ_JAPDHZ010000002.1"/>
</dbReference>